<dbReference type="GeneID" id="54583124"/>
<reference evidence="2" key="1">
    <citation type="journal article" date="2020" name="Stud. Mycol.">
        <title>101 Dothideomycetes genomes: a test case for predicting lifestyles and emergence of pathogens.</title>
        <authorList>
            <person name="Haridas S."/>
            <person name="Albert R."/>
            <person name="Binder M."/>
            <person name="Bloem J."/>
            <person name="Labutti K."/>
            <person name="Salamov A."/>
            <person name="Andreopoulos B."/>
            <person name="Baker S."/>
            <person name="Barry K."/>
            <person name="Bills G."/>
            <person name="Bluhm B."/>
            <person name="Cannon C."/>
            <person name="Castanera R."/>
            <person name="Culley D."/>
            <person name="Daum C."/>
            <person name="Ezra D."/>
            <person name="Gonzalez J."/>
            <person name="Henrissat B."/>
            <person name="Kuo A."/>
            <person name="Liang C."/>
            <person name="Lipzen A."/>
            <person name="Lutzoni F."/>
            <person name="Magnuson J."/>
            <person name="Mondo S."/>
            <person name="Nolan M."/>
            <person name="Ohm R."/>
            <person name="Pangilinan J."/>
            <person name="Park H.-J."/>
            <person name="Ramirez L."/>
            <person name="Alfaro M."/>
            <person name="Sun H."/>
            <person name="Tritt A."/>
            <person name="Yoshinaga Y."/>
            <person name="Zwiers L.-H."/>
            <person name="Turgeon B."/>
            <person name="Goodwin S."/>
            <person name="Spatafora J."/>
            <person name="Crous P."/>
            <person name="Grigoriev I."/>
        </authorList>
    </citation>
    <scope>NUCLEOTIDE SEQUENCE</scope>
    <source>
        <strain evidence="2">CBS 122368</strain>
    </source>
</reference>
<name>A0A6A6I3V1_9PLEO</name>
<evidence type="ECO:0000313" key="2">
    <source>
        <dbReference type="EMBL" id="KAF2244678.1"/>
    </source>
</evidence>
<protein>
    <submittedName>
        <fullName evidence="2">Uncharacterized protein</fullName>
    </submittedName>
</protein>
<dbReference type="OrthoDB" id="3787503at2759"/>
<proteinExistence type="predicted"/>
<keyword evidence="3" id="KW-1185">Reference proteome</keyword>
<feature type="region of interest" description="Disordered" evidence="1">
    <location>
        <begin position="1"/>
        <end position="24"/>
    </location>
</feature>
<feature type="compositionally biased region" description="Basic and acidic residues" evidence="1">
    <location>
        <begin position="317"/>
        <end position="330"/>
    </location>
</feature>
<sequence>MMDAGNSKGDTQDSVSHKPQSQADEQINKVVTAYPLDPILKDSSTLACSFFPGPGKQGLPTEIRQMIYDEAVSFPWFHSKYEKIIMGDHYIYYEDTSQALALLRNGSVWENDACNAPKVKLAIQPFTLHVYWETLSTRSGFEQGYLVGLLKGLDAVFAMDQEHQRASSIAPRKWTAPLSPTVLKYGYSILRSFLIQERNWWTFKNEDRENEWYQDKAPGAFLQTAILHLRRSPGIDIRIFVYSPYPPERREGEAERVEEHIRTLLTPLRRGITNTRLPRSAKDCIRHHITLVAYDFQFSYWKERLKCFDSEVQWEKATQDESHGGPREAAIHNFGY</sequence>
<accession>A0A6A6I3V1</accession>
<dbReference type="RefSeq" id="XP_033679682.1">
    <property type="nucleotide sequence ID" value="XM_033829794.1"/>
</dbReference>
<gene>
    <name evidence="2" type="ORF">BU26DRAFT_522476</name>
</gene>
<feature type="region of interest" description="Disordered" evidence="1">
    <location>
        <begin position="317"/>
        <end position="336"/>
    </location>
</feature>
<evidence type="ECO:0000313" key="3">
    <source>
        <dbReference type="Proteomes" id="UP000800094"/>
    </source>
</evidence>
<evidence type="ECO:0000256" key="1">
    <source>
        <dbReference type="SAM" id="MobiDB-lite"/>
    </source>
</evidence>
<dbReference type="Proteomes" id="UP000800094">
    <property type="component" value="Unassembled WGS sequence"/>
</dbReference>
<organism evidence="2 3">
    <name type="scientific">Trematosphaeria pertusa</name>
    <dbReference type="NCBI Taxonomy" id="390896"/>
    <lineage>
        <taxon>Eukaryota</taxon>
        <taxon>Fungi</taxon>
        <taxon>Dikarya</taxon>
        <taxon>Ascomycota</taxon>
        <taxon>Pezizomycotina</taxon>
        <taxon>Dothideomycetes</taxon>
        <taxon>Pleosporomycetidae</taxon>
        <taxon>Pleosporales</taxon>
        <taxon>Massarineae</taxon>
        <taxon>Trematosphaeriaceae</taxon>
        <taxon>Trematosphaeria</taxon>
    </lineage>
</organism>
<feature type="compositionally biased region" description="Polar residues" evidence="1">
    <location>
        <begin position="8"/>
        <end position="24"/>
    </location>
</feature>
<dbReference type="AlphaFoldDB" id="A0A6A6I3V1"/>
<dbReference type="EMBL" id="ML987202">
    <property type="protein sequence ID" value="KAF2244678.1"/>
    <property type="molecule type" value="Genomic_DNA"/>
</dbReference>